<protein>
    <submittedName>
        <fullName evidence="1">Uncharacterized protein</fullName>
    </submittedName>
</protein>
<proteinExistence type="predicted"/>
<accession>A0A0E9TKT1</accession>
<evidence type="ECO:0000313" key="1">
    <source>
        <dbReference type="EMBL" id="JAH54259.1"/>
    </source>
</evidence>
<name>A0A0E9TKT1_ANGAN</name>
<organism evidence="1">
    <name type="scientific">Anguilla anguilla</name>
    <name type="common">European freshwater eel</name>
    <name type="synonym">Muraena anguilla</name>
    <dbReference type="NCBI Taxonomy" id="7936"/>
    <lineage>
        <taxon>Eukaryota</taxon>
        <taxon>Metazoa</taxon>
        <taxon>Chordata</taxon>
        <taxon>Craniata</taxon>
        <taxon>Vertebrata</taxon>
        <taxon>Euteleostomi</taxon>
        <taxon>Actinopterygii</taxon>
        <taxon>Neopterygii</taxon>
        <taxon>Teleostei</taxon>
        <taxon>Anguilliformes</taxon>
        <taxon>Anguillidae</taxon>
        <taxon>Anguilla</taxon>
    </lineage>
</organism>
<dbReference type="EMBL" id="GBXM01054318">
    <property type="protein sequence ID" value="JAH54259.1"/>
    <property type="molecule type" value="Transcribed_RNA"/>
</dbReference>
<sequence length="16" mass="1845">MSMLENRTPKAQNLVL</sequence>
<reference evidence="1" key="2">
    <citation type="journal article" date="2015" name="Fish Shellfish Immunol.">
        <title>Early steps in the European eel (Anguilla anguilla)-Vibrio vulnificus interaction in the gills: Role of the RtxA13 toxin.</title>
        <authorList>
            <person name="Callol A."/>
            <person name="Pajuelo D."/>
            <person name="Ebbesson L."/>
            <person name="Teles M."/>
            <person name="MacKenzie S."/>
            <person name="Amaro C."/>
        </authorList>
    </citation>
    <scope>NUCLEOTIDE SEQUENCE</scope>
</reference>
<dbReference type="AlphaFoldDB" id="A0A0E9TKT1"/>
<reference evidence="1" key="1">
    <citation type="submission" date="2014-11" db="EMBL/GenBank/DDBJ databases">
        <authorList>
            <person name="Amaro Gonzalez C."/>
        </authorList>
    </citation>
    <scope>NUCLEOTIDE SEQUENCE</scope>
</reference>